<feature type="transmembrane region" description="Helical" evidence="12">
    <location>
        <begin position="98"/>
        <end position="121"/>
    </location>
</feature>
<keyword evidence="8 12" id="KW-0249">Electron transport</keyword>
<keyword evidence="7 12" id="KW-0479">Metal-binding</keyword>
<comment type="subcellular location">
    <subcellularLocation>
        <location evidence="12">Cell inner membrane</location>
    </subcellularLocation>
    <subcellularLocation>
        <location evidence="1">Cell membrane</location>
        <topology evidence="1">Multi-pass membrane protein</topology>
    </subcellularLocation>
</comment>
<dbReference type="PANTHER" id="PTHR30365">
    <property type="entry name" value="CYTOCHROME D UBIQUINOL OXIDASE"/>
    <property type="match status" value="1"/>
</dbReference>
<comment type="similarity">
    <text evidence="2 12">Belongs to the cytochrome ubiquinol oxidase subunit 1 family.</text>
</comment>
<proteinExistence type="inferred from homology"/>
<dbReference type="PIRSF" id="PIRSF006446">
    <property type="entry name" value="Cyt_quinol_oxidase_1"/>
    <property type="match status" value="1"/>
</dbReference>
<keyword evidence="4 12" id="KW-1003">Cell membrane</keyword>
<organism evidence="13 14">
    <name type="scientific">Candidatus Aquarickettsia rohweri</name>
    <dbReference type="NCBI Taxonomy" id="2602574"/>
    <lineage>
        <taxon>Bacteria</taxon>
        <taxon>Pseudomonadati</taxon>
        <taxon>Pseudomonadota</taxon>
        <taxon>Alphaproteobacteria</taxon>
        <taxon>Rickettsiales</taxon>
        <taxon>Candidatus Midichloriaceae</taxon>
        <taxon>Candidatus Aquarickettsia</taxon>
    </lineage>
</organism>
<dbReference type="GO" id="GO:0070069">
    <property type="term" value="C:cytochrome complex"/>
    <property type="evidence" value="ECO:0007669"/>
    <property type="project" value="UniProtKB-UniRule"/>
</dbReference>
<feature type="transmembrane region" description="Helical" evidence="12">
    <location>
        <begin position="186"/>
        <end position="210"/>
    </location>
</feature>
<feature type="transmembrane region" description="Helical" evidence="12">
    <location>
        <begin position="128"/>
        <end position="149"/>
    </location>
</feature>
<dbReference type="EMBL" id="RXFM01000001">
    <property type="protein sequence ID" value="RST72658.1"/>
    <property type="molecule type" value="Genomic_DNA"/>
</dbReference>
<feature type="transmembrane region" description="Helical" evidence="12">
    <location>
        <begin position="57"/>
        <end position="78"/>
    </location>
</feature>
<dbReference type="Proteomes" id="UP000279470">
    <property type="component" value="Unassembled WGS sequence"/>
</dbReference>
<evidence type="ECO:0000256" key="6">
    <source>
        <dbReference type="ARBA" id="ARBA00022692"/>
    </source>
</evidence>
<keyword evidence="14" id="KW-1185">Reference proteome</keyword>
<evidence type="ECO:0000256" key="1">
    <source>
        <dbReference type="ARBA" id="ARBA00004651"/>
    </source>
</evidence>
<dbReference type="GO" id="GO:0009055">
    <property type="term" value="F:electron transfer activity"/>
    <property type="evidence" value="ECO:0007669"/>
    <property type="project" value="UniProtKB-UniRule"/>
</dbReference>
<feature type="transmembrane region" description="Helical" evidence="12">
    <location>
        <begin position="319"/>
        <end position="348"/>
    </location>
</feature>
<name>A0A3R9ZS19_9RICK</name>
<feature type="transmembrane region" description="Helical" evidence="12">
    <location>
        <begin position="222"/>
        <end position="239"/>
    </location>
</feature>
<accession>A0A3R9ZS19</accession>
<dbReference type="GO" id="GO:0046872">
    <property type="term" value="F:metal ion binding"/>
    <property type="evidence" value="ECO:0007669"/>
    <property type="project" value="UniProtKB-UniRule"/>
</dbReference>
<evidence type="ECO:0000256" key="8">
    <source>
        <dbReference type="ARBA" id="ARBA00022982"/>
    </source>
</evidence>
<dbReference type="InterPro" id="IPR002585">
    <property type="entry name" value="Cyt-d_ubiquinol_oxidase_su_1"/>
</dbReference>
<evidence type="ECO:0000256" key="9">
    <source>
        <dbReference type="ARBA" id="ARBA00022989"/>
    </source>
</evidence>
<dbReference type="GO" id="GO:0020037">
    <property type="term" value="F:heme binding"/>
    <property type="evidence" value="ECO:0007669"/>
    <property type="project" value="TreeGrafter"/>
</dbReference>
<comment type="caution">
    <text evidence="13">The sequence shown here is derived from an EMBL/GenBank/DDBJ whole genome shotgun (WGS) entry which is preliminary data.</text>
</comment>
<evidence type="ECO:0000256" key="12">
    <source>
        <dbReference type="PIRNR" id="PIRNR006446"/>
    </source>
</evidence>
<feature type="transmembrane region" description="Helical" evidence="12">
    <location>
        <begin position="12"/>
        <end position="36"/>
    </location>
</feature>
<evidence type="ECO:0000256" key="10">
    <source>
        <dbReference type="ARBA" id="ARBA00023004"/>
    </source>
</evidence>
<dbReference type="AlphaFoldDB" id="A0A3R9ZS19"/>
<keyword evidence="5 12" id="KW-0349">Heme</keyword>
<dbReference type="GO" id="GO:0019646">
    <property type="term" value="P:aerobic electron transport chain"/>
    <property type="evidence" value="ECO:0007669"/>
    <property type="project" value="InterPro"/>
</dbReference>
<keyword evidence="9 12" id="KW-1133">Transmembrane helix</keyword>
<feature type="transmembrane region" description="Helical" evidence="12">
    <location>
        <begin position="360"/>
        <end position="379"/>
    </location>
</feature>
<evidence type="ECO:0000256" key="11">
    <source>
        <dbReference type="ARBA" id="ARBA00023136"/>
    </source>
</evidence>
<keyword evidence="6 12" id="KW-0812">Transmembrane</keyword>
<dbReference type="GO" id="GO:0016682">
    <property type="term" value="F:oxidoreductase activity, acting on diphenols and related substances as donors, oxygen as acceptor"/>
    <property type="evidence" value="ECO:0007669"/>
    <property type="project" value="TreeGrafter"/>
</dbReference>
<dbReference type="PANTHER" id="PTHR30365:SF14">
    <property type="entry name" value="CYTOCHROME BD MENAQUINOL OXIDASE SUBUNIT I-RELATED"/>
    <property type="match status" value="1"/>
</dbReference>
<evidence type="ECO:0000256" key="3">
    <source>
        <dbReference type="ARBA" id="ARBA00022448"/>
    </source>
</evidence>
<dbReference type="GO" id="GO:0005886">
    <property type="term" value="C:plasma membrane"/>
    <property type="evidence" value="ECO:0007669"/>
    <property type="project" value="UniProtKB-SubCell"/>
</dbReference>
<dbReference type="Pfam" id="PF01654">
    <property type="entry name" value="Cyt_bd_oxida_I"/>
    <property type="match status" value="1"/>
</dbReference>
<keyword evidence="3 12" id="KW-0813">Transport</keyword>
<evidence type="ECO:0000256" key="2">
    <source>
        <dbReference type="ARBA" id="ARBA00009819"/>
    </source>
</evidence>
<evidence type="ECO:0000313" key="14">
    <source>
        <dbReference type="Proteomes" id="UP000279470"/>
    </source>
</evidence>
<evidence type="ECO:0000256" key="5">
    <source>
        <dbReference type="ARBA" id="ARBA00022617"/>
    </source>
</evidence>
<keyword evidence="10 12" id="KW-0408">Iron</keyword>
<evidence type="ECO:0000313" key="13">
    <source>
        <dbReference type="EMBL" id="RST72658.1"/>
    </source>
</evidence>
<dbReference type="OrthoDB" id="9807042at2"/>
<sequence>MFESISAEFLSRIQFAFVISFHIIFPSFTIGLASLLAVLEGLWLKTKHPVYIEIYKFLVKIFAVSFGMGVVTGVVMSYQFGTNWAIFADKTSNVIGPLLGYEVLTAFFLESTFLGIMLFGWGRVSNKIHFISTCTVAIGTLISAFWILAASSWMHTPAGYEIMEDGVFYPKNWLDIVFNPSFSHRFFHMIFAAYLTTAFVIAGIASYFLLKGRHLKHAKIMLTMSIFFTVILVPIQIFVGDSQGLNTKKYQPAKIAAMEAVWETERGAPLTLFGIPNEEKMVTEYAIKIPKLASIILTHSLDGEIRGLKTWKKEDRPPVIPVFIGFRIMVGIGILMFFTTYLGLYLFFKKKLFLSTKFHKWCMLISPIGFIGILSGWFVTEIGRQPYVVYGLMRTSQAASNITAHEVLFTLILFIVVYVCLVSAGIYYIFKLIKNGIKEGEWLKKRRINLESNSVKSIFIKTYSKV</sequence>
<protein>
    <submittedName>
        <fullName evidence="13">Cytochrome ubiquinol oxidase subunit I</fullName>
    </submittedName>
</protein>
<reference evidence="14" key="1">
    <citation type="submission" date="2018-11" db="EMBL/GenBank/DDBJ databases">
        <title>Phylogenetic, genomic, and biogeographic characterization of a novel and ubiquitous marine invertebrate-associated Rickettsiales parasite, Candidatus Marinoinvertebrata rohwerii, gen. nov., sp. nov.</title>
        <authorList>
            <person name="Klinges J.G."/>
            <person name="Rosales S.M."/>
            <person name="Mcminds R."/>
            <person name="Shaver E.C."/>
            <person name="Shantz A."/>
            <person name="Peters E.C."/>
            <person name="Burkepile D.E."/>
            <person name="Silliman B.R."/>
            <person name="Vega Thurber R.L."/>
        </authorList>
    </citation>
    <scope>NUCLEOTIDE SEQUENCE [LARGE SCALE GENOMIC DNA]</scope>
    <source>
        <strain evidence="14">a_cerv_44</strain>
    </source>
</reference>
<evidence type="ECO:0000256" key="4">
    <source>
        <dbReference type="ARBA" id="ARBA00022475"/>
    </source>
</evidence>
<keyword evidence="11 12" id="KW-0472">Membrane</keyword>
<feature type="transmembrane region" description="Helical" evidence="12">
    <location>
        <begin position="407"/>
        <end position="430"/>
    </location>
</feature>
<dbReference type="RefSeq" id="WP_126044126.1">
    <property type="nucleotide sequence ID" value="NZ_RXFM01000001.1"/>
</dbReference>
<gene>
    <name evidence="13" type="ORF">EIC27_00050</name>
</gene>
<evidence type="ECO:0000256" key="7">
    <source>
        <dbReference type="ARBA" id="ARBA00022723"/>
    </source>
</evidence>